<evidence type="ECO:0000256" key="3">
    <source>
        <dbReference type="ARBA" id="ARBA00023002"/>
    </source>
</evidence>
<accession>A0A8E2E365</accession>
<dbReference type="EMBL" id="KV745220">
    <property type="protein sequence ID" value="OCK76333.1"/>
    <property type="molecule type" value="Genomic_DNA"/>
</dbReference>
<dbReference type="OrthoDB" id="201656at2759"/>
<dbReference type="Gene3D" id="3.90.180.10">
    <property type="entry name" value="Medium-chain alcohol dehydrogenases, catalytic domain"/>
    <property type="match status" value="1"/>
</dbReference>
<keyword evidence="6" id="KW-1185">Reference proteome</keyword>
<dbReference type="Proteomes" id="UP000250266">
    <property type="component" value="Unassembled WGS sequence"/>
</dbReference>
<organism evidence="5 6">
    <name type="scientific">Lepidopterella palustris CBS 459.81</name>
    <dbReference type="NCBI Taxonomy" id="1314670"/>
    <lineage>
        <taxon>Eukaryota</taxon>
        <taxon>Fungi</taxon>
        <taxon>Dikarya</taxon>
        <taxon>Ascomycota</taxon>
        <taxon>Pezizomycotina</taxon>
        <taxon>Dothideomycetes</taxon>
        <taxon>Pleosporomycetidae</taxon>
        <taxon>Mytilinidiales</taxon>
        <taxon>Argynnaceae</taxon>
        <taxon>Lepidopterella</taxon>
    </lineage>
</organism>
<comment type="similarity">
    <text evidence="1">Belongs to the zinc-containing alcohol dehydrogenase family.</text>
</comment>
<keyword evidence="3" id="KW-0560">Oxidoreductase</keyword>
<dbReference type="Pfam" id="PF08240">
    <property type="entry name" value="ADH_N"/>
    <property type="match status" value="1"/>
</dbReference>
<dbReference type="GO" id="GO:0016651">
    <property type="term" value="F:oxidoreductase activity, acting on NAD(P)H"/>
    <property type="evidence" value="ECO:0007669"/>
    <property type="project" value="InterPro"/>
</dbReference>
<evidence type="ECO:0000259" key="4">
    <source>
        <dbReference type="Pfam" id="PF08240"/>
    </source>
</evidence>
<dbReference type="AlphaFoldDB" id="A0A8E2E365"/>
<sequence>MSVGVEEAPIPESVPKSQTVLLLHSAKDPYHVTKDYLVPSEYNDSEILVKTHTIGLNPIDWKAPDFNFGLPELPYIAGRELVGQVVRVANDHSRLHIGDLQVIVVSSDYRDLRKAAYQEYVIASDFNVAKLPPQISVTNGAAIGVAFVAAALSLGVCLGADFSDVVGGPNLFKLVREHDPELLPKDVRSECLGGISENDRAKEGDWVAVWGGSATSANLIVQLARLVGLQVITVVDKAKHGLRLSNHTALRPDLLVDSYDPERAIEIIRANTKGKLRFGIDTRGRDTATHLLHALMPEPQLVNGHATSASHDDAKQPKVSAHLVGLTGLPKEAPPAGVTFHTVPIKIFHDVPAVGETLVLWLERLLEQGLILPPEVLDVEEGFEGVNRGLDRMRKGEISGGRLVVKI</sequence>
<reference evidence="5 6" key="1">
    <citation type="journal article" date="2016" name="Nat. Commun.">
        <title>Ectomycorrhizal ecology is imprinted in the genome of the dominant symbiotic fungus Cenococcum geophilum.</title>
        <authorList>
            <consortium name="DOE Joint Genome Institute"/>
            <person name="Peter M."/>
            <person name="Kohler A."/>
            <person name="Ohm R.A."/>
            <person name="Kuo A."/>
            <person name="Krutzmann J."/>
            <person name="Morin E."/>
            <person name="Arend M."/>
            <person name="Barry K.W."/>
            <person name="Binder M."/>
            <person name="Choi C."/>
            <person name="Clum A."/>
            <person name="Copeland A."/>
            <person name="Grisel N."/>
            <person name="Haridas S."/>
            <person name="Kipfer T."/>
            <person name="LaButti K."/>
            <person name="Lindquist E."/>
            <person name="Lipzen A."/>
            <person name="Maire R."/>
            <person name="Meier B."/>
            <person name="Mihaltcheva S."/>
            <person name="Molinier V."/>
            <person name="Murat C."/>
            <person name="Poggeler S."/>
            <person name="Quandt C.A."/>
            <person name="Sperisen C."/>
            <person name="Tritt A."/>
            <person name="Tisserant E."/>
            <person name="Crous P.W."/>
            <person name="Henrissat B."/>
            <person name="Nehls U."/>
            <person name="Egli S."/>
            <person name="Spatafora J.W."/>
            <person name="Grigoriev I.V."/>
            <person name="Martin F.M."/>
        </authorList>
    </citation>
    <scope>NUCLEOTIDE SEQUENCE [LARGE SCALE GENOMIC DNA]</scope>
    <source>
        <strain evidence="5 6">CBS 459.81</strain>
    </source>
</reference>
<dbReference type="CDD" id="cd08249">
    <property type="entry name" value="enoyl_reductase_like"/>
    <property type="match status" value="1"/>
</dbReference>
<feature type="domain" description="Alcohol dehydrogenase-like N-terminal" evidence="4">
    <location>
        <begin position="44"/>
        <end position="132"/>
    </location>
</feature>
<dbReference type="InterPro" id="IPR052585">
    <property type="entry name" value="Lipid_raft_assoc_Zn_ADH"/>
</dbReference>
<dbReference type="InterPro" id="IPR013154">
    <property type="entry name" value="ADH-like_N"/>
</dbReference>
<dbReference type="SUPFAM" id="SSF50129">
    <property type="entry name" value="GroES-like"/>
    <property type="match status" value="1"/>
</dbReference>
<dbReference type="SUPFAM" id="SSF51735">
    <property type="entry name" value="NAD(P)-binding Rossmann-fold domains"/>
    <property type="match status" value="1"/>
</dbReference>
<name>A0A8E2E365_9PEZI</name>
<comment type="subunit">
    <text evidence="2">Monomer.</text>
</comment>
<dbReference type="PANTHER" id="PTHR43482:SF2">
    <property type="entry name" value="ZINC-BINDING DEHYDROGENASE FAMILY, PUTATIVE (AFU_ORTHOLOGUE AFUA_3G15030)-RELATED"/>
    <property type="match status" value="1"/>
</dbReference>
<gene>
    <name evidence="5" type="ORF">K432DRAFT_306571</name>
</gene>
<proteinExistence type="inferred from homology"/>
<protein>
    <submittedName>
        <fullName evidence="5">Quinone oxidoreductase</fullName>
    </submittedName>
</protein>
<dbReference type="Gene3D" id="3.40.50.720">
    <property type="entry name" value="NAD(P)-binding Rossmann-like Domain"/>
    <property type="match status" value="1"/>
</dbReference>
<evidence type="ECO:0000313" key="5">
    <source>
        <dbReference type="EMBL" id="OCK76333.1"/>
    </source>
</evidence>
<dbReference type="PANTHER" id="PTHR43482">
    <property type="entry name" value="PROTEIN AST1-RELATED"/>
    <property type="match status" value="1"/>
</dbReference>
<evidence type="ECO:0000256" key="1">
    <source>
        <dbReference type="ARBA" id="ARBA00008072"/>
    </source>
</evidence>
<evidence type="ECO:0000256" key="2">
    <source>
        <dbReference type="ARBA" id="ARBA00011245"/>
    </source>
</evidence>
<dbReference type="InterPro" id="IPR011032">
    <property type="entry name" value="GroES-like_sf"/>
</dbReference>
<dbReference type="InterPro" id="IPR036291">
    <property type="entry name" value="NAD(P)-bd_dom_sf"/>
</dbReference>
<dbReference type="InterPro" id="IPR047122">
    <property type="entry name" value="Trans-enoyl_RdTase-like"/>
</dbReference>
<evidence type="ECO:0000313" key="6">
    <source>
        <dbReference type="Proteomes" id="UP000250266"/>
    </source>
</evidence>